<evidence type="ECO:0000313" key="2">
    <source>
        <dbReference type="EMBL" id="ROS02048.1"/>
    </source>
</evidence>
<evidence type="ECO:0000313" key="3">
    <source>
        <dbReference type="Proteomes" id="UP000275394"/>
    </source>
</evidence>
<organism evidence="2 3">
    <name type="scientific">Sinobacterium caligoides</name>
    <dbReference type="NCBI Taxonomy" id="933926"/>
    <lineage>
        <taxon>Bacteria</taxon>
        <taxon>Pseudomonadati</taxon>
        <taxon>Pseudomonadota</taxon>
        <taxon>Gammaproteobacteria</taxon>
        <taxon>Cellvibrionales</taxon>
        <taxon>Spongiibacteraceae</taxon>
        <taxon>Sinobacterium</taxon>
    </lineage>
</organism>
<dbReference type="EMBL" id="RKHR01000004">
    <property type="protein sequence ID" value="ROS02048.1"/>
    <property type="molecule type" value="Genomic_DNA"/>
</dbReference>
<sequence>MEYFRKVSGVFLVVIGVVVLVVLVINMNDYVQEFSNNPIHHYIVATDKTDSVIKIGEATIVVSESVYHFAALLLGFLFLRVWVEVGSTLVKTGRVLITNDAERVEQLVEKLVNKKT</sequence>
<feature type="transmembrane region" description="Helical" evidence="1">
    <location>
        <begin position="7"/>
        <end position="27"/>
    </location>
</feature>
<keyword evidence="1" id="KW-1133">Transmembrane helix</keyword>
<gene>
    <name evidence="2" type="ORF">EDC56_2498</name>
</gene>
<keyword evidence="3" id="KW-1185">Reference proteome</keyword>
<accession>A0A3N2DQF1</accession>
<dbReference type="Proteomes" id="UP000275394">
    <property type="component" value="Unassembled WGS sequence"/>
</dbReference>
<keyword evidence="1" id="KW-0472">Membrane</keyword>
<comment type="caution">
    <text evidence="2">The sequence shown here is derived from an EMBL/GenBank/DDBJ whole genome shotgun (WGS) entry which is preliminary data.</text>
</comment>
<dbReference type="OrthoDB" id="5917211at2"/>
<reference evidence="2 3" key="1">
    <citation type="submission" date="2018-11" db="EMBL/GenBank/DDBJ databases">
        <title>Genomic Encyclopedia of Type Strains, Phase IV (KMG-IV): sequencing the most valuable type-strain genomes for metagenomic binning, comparative biology and taxonomic classification.</title>
        <authorList>
            <person name="Goeker M."/>
        </authorList>
    </citation>
    <scope>NUCLEOTIDE SEQUENCE [LARGE SCALE GENOMIC DNA]</scope>
    <source>
        <strain evidence="2 3">DSM 100316</strain>
    </source>
</reference>
<proteinExistence type="predicted"/>
<feature type="transmembrane region" description="Helical" evidence="1">
    <location>
        <begin position="66"/>
        <end position="83"/>
    </location>
</feature>
<evidence type="ECO:0000256" key="1">
    <source>
        <dbReference type="SAM" id="Phobius"/>
    </source>
</evidence>
<dbReference type="AlphaFoldDB" id="A0A3N2DQF1"/>
<name>A0A3N2DQF1_9GAMM</name>
<dbReference type="RefSeq" id="WP_123712786.1">
    <property type="nucleotide sequence ID" value="NZ_RKHR01000004.1"/>
</dbReference>
<keyword evidence="1" id="KW-0812">Transmembrane</keyword>
<protein>
    <submittedName>
        <fullName evidence="2">Uncharacterized protein</fullName>
    </submittedName>
</protein>